<evidence type="ECO:0000313" key="10">
    <source>
        <dbReference type="EMBL" id="PIR07981.1"/>
    </source>
</evidence>
<feature type="transmembrane region" description="Helical" evidence="8">
    <location>
        <begin position="166"/>
        <end position="185"/>
    </location>
</feature>
<feature type="domain" description="ArnT-like N-terminal" evidence="9">
    <location>
        <begin position="130"/>
        <end position="288"/>
    </location>
</feature>
<evidence type="ECO:0000256" key="3">
    <source>
        <dbReference type="ARBA" id="ARBA00022676"/>
    </source>
</evidence>
<dbReference type="AlphaFoldDB" id="A0A2H0NGH2"/>
<evidence type="ECO:0000256" key="8">
    <source>
        <dbReference type="SAM" id="Phobius"/>
    </source>
</evidence>
<proteinExistence type="predicted"/>
<reference evidence="10 11" key="1">
    <citation type="submission" date="2017-09" db="EMBL/GenBank/DDBJ databases">
        <title>Depth-based differentiation of microbial function through sediment-hosted aquifers and enrichment of novel symbionts in the deep terrestrial subsurface.</title>
        <authorList>
            <person name="Probst A.J."/>
            <person name="Ladd B."/>
            <person name="Jarett J.K."/>
            <person name="Geller-Mcgrath D.E."/>
            <person name="Sieber C.M."/>
            <person name="Emerson J.B."/>
            <person name="Anantharaman K."/>
            <person name="Thomas B.C."/>
            <person name="Malmstrom R."/>
            <person name="Stieglmeier M."/>
            <person name="Klingl A."/>
            <person name="Woyke T."/>
            <person name="Ryan C.M."/>
            <person name="Banfield J.F."/>
        </authorList>
    </citation>
    <scope>NUCLEOTIDE SEQUENCE [LARGE SCALE GENOMIC DNA]</scope>
    <source>
        <strain evidence="10">CG11_big_fil_rev_8_21_14_0_20_37_11</strain>
    </source>
</reference>
<evidence type="ECO:0000256" key="4">
    <source>
        <dbReference type="ARBA" id="ARBA00022679"/>
    </source>
</evidence>
<dbReference type="Proteomes" id="UP000230707">
    <property type="component" value="Unassembled WGS sequence"/>
</dbReference>
<dbReference type="Pfam" id="PF02366">
    <property type="entry name" value="PMT"/>
    <property type="match status" value="1"/>
</dbReference>
<accession>A0A2H0NGH2</accession>
<dbReference type="GO" id="GO:0016763">
    <property type="term" value="F:pentosyltransferase activity"/>
    <property type="evidence" value="ECO:0007669"/>
    <property type="project" value="TreeGrafter"/>
</dbReference>
<evidence type="ECO:0000259" key="9">
    <source>
        <dbReference type="Pfam" id="PF02366"/>
    </source>
</evidence>
<gene>
    <name evidence="10" type="ORF">COV53_05410</name>
</gene>
<feature type="transmembrane region" description="Helical" evidence="8">
    <location>
        <begin position="391"/>
        <end position="408"/>
    </location>
</feature>
<evidence type="ECO:0000256" key="2">
    <source>
        <dbReference type="ARBA" id="ARBA00022475"/>
    </source>
</evidence>
<keyword evidence="4" id="KW-0808">Transferase</keyword>
<dbReference type="PANTHER" id="PTHR33908">
    <property type="entry name" value="MANNOSYLTRANSFERASE YKCB-RELATED"/>
    <property type="match status" value="1"/>
</dbReference>
<organism evidence="10 11">
    <name type="scientific">Candidatus Gottesmanbacteria bacterium CG11_big_fil_rev_8_21_14_0_20_37_11</name>
    <dbReference type="NCBI Taxonomy" id="1974575"/>
    <lineage>
        <taxon>Bacteria</taxon>
        <taxon>Candidatus Gottesmaniibacteriota</taxon>
    </lineage>
</organism>
<evidence type="ECO:0000313" key="11">
    <source>
        <dbReference type="Proteomes" id="UP000230707"/>
    </source>
</evidence>
<feature type="transmembrane region" description="Helical" evidence="8">
    <location>
        <begin position="220"/>
        <end position="238"/>
    </location>
</feature>
<protein>
    <recommendedName>
        <fullName evidence="9">ArnT-like N-terminal domain-containing protein</fullName>
    </recommendedName>
</protein>
<dbReference type="PANTHER" id="PTHR33908:SF11">
    <property type="entry name" value="MEMBRANE PROTEIN"/>
    <property type="match status" value="1"/>
</dbReference>
<name>A0A2H0NGH2_9BACT</name>
<feature type="transmembrane region" description="Helical" evidence="8">
    <location>
        <begin position="191"/>
        <end position="208"/>
    </location>
</feature>
<feature type="transmembrane region" description="Helical" evidence="8">
    <location>
        <begin position="244"/>
        <end position="261"/>
    </location>
</feature>
<keyword evidence="7 8" id="KW-0472">Membrane</keyword>
<feature type="non-terminal residue" evidence="10">
    <location>
        <position position="409"/>
    </location>
</feature>
<evidence type="ECO:0000256" key="6">
    <source>
        <dbReference type="ARBA" id="ARBA00022989"/>
    </source>
</evidence>
<keyword evidence="3" id="KW-0328">Glycosyltransferase</keyword>
<comment type="subcellular location">
    <subcellularLocation>
        <location evidence="1">Cell membrane</location>
        <topology evidence="1">Multi-pass membrane protein</topology>
    </subcellularLocation>
</comment>
<sequence length="409" mass="46883">MKYNSSKLVFVVILIIASLLRFYNLLHDSPYFFNPDERNMAIAISRFRLPKDFTKIPSCLIREASRINIKQQDSSTPPEEDKCNLNPHFFSYGQFPLYLAYISDQTVKKVSSLFLFLVPSPTVKTSLETDFPSAIFWLRFYSSLSSTLIVWIVYKITEKLTRSNFFSLLASLLTAFTPGLIQAAHFGTTESLLTFFFVSSVYFAFNFFEKTKTLSAMKFVKTKIIDILIISVIIGLSFGTKFTGIMFMAPPFIALLIKVFNPDHKKNWLKWTAVYTSIALFIALFSLVITILSSPYNLIEYPSFISAVFGYEKDVATGRYEAFYTRQFINTTPVLFQINKIFPYTLGLPILITGSLGLLLLNLQLIMSFARFIHQIVRRLIKSRRNKKIRIVILNSELISLVIIPSILI</sequence>
<dbReference type="InterPro" id="IPR050297">
    <property type="entry name" value="LipidA_mod_glycosyltrf_83"/>
</dbReference>
<dbReference type="GO" id="GO:0005886">
    <property type="term" value="C:plasma membrane"/>
    <property type="evidence" value="ECO:0007669"/>
    <property type="project" value="UniProtKB-SubCell"/>
</dbReference>
<feature type="transmembrane region" description="Helical" evidence="8">
    <location>
        <begin position="7"/>
        <end position="26"/>
    </location>
</feature>
<comment type="caution">
    <text evidence="10">The sequence shown here is derived from an EMBL/GenBank/DDBJ whole genome shotgun (WGS) entry which is preliminary data.</text>
</comment>
<dbReference type="InterPro" id="IPR003342">
    <property type="entry name" value="ArnT-like_N"/>
</dbReference>
<keyword evidence="6 8" id="KW-1133">Transmembrane helix</keyword>
<keyword evidence="2" id="KW-1003">Cell membrane</keyword>
<evidence type="ECO:0000256" key="7">
    <source>
        <dbReference type="ARBA" id="ARBA00023136"/>
    </source>
</evidence>
<dbReference type="GO" id="GO:0006493">
    <property type="term" value="P:protein O-linked glycosylation"/>
    <property type="evidence" value="ECO:0007669"/>
    <property type="project" value="InterPro"/>
</dbReference>
<keyword evidence="5 8" id="KW-0812">Transmembrane</keyword>
<evidence type="ECO:0000256" key="5">
    <source>
        <dbReference type="ARBA" id="ARBA00022692"/>
    </source>
</evidence>
<dbReference type="GO" id="GO:0009103">
    <property type="term" value="P:lipopolysaccharide biosynthetic process"/>
    <property type="evidence" value="ECO:0007669"/>
    <property type="project" value="UniProtKB-ARBA"/>
</dbReference>
<dbReference type="GO" id="GO:0000030">
    <property type="term" value="F:mannosyltransferase activity"/>
    <property type="evidence" value="ECO:0007669"/>
    <property type="project" value="InterPro"/>
</dbReference>
<feature type="transmembrane region" description="Helical" evidence="8">
    <location>
        <begin position="273"/>
        <end position="292"/>
    </location>
</feature>
<evidence type="ECO:0000256" key="1">
    <source>
        <dbReference type="ARBA" id="ARBA00004651"/>
    </source>
</evidence>
<feature type="transmembrane region" description="Helical" evidence="8">
    <location>
        <begin position="134"/>
        <end position="154"/>
    </location>
</feature>
<dbReference type="EMBL" id="PCWS01000123">
    <property type="protein sequence ID" value="PIR07981.1"/>
    <property type="molecule type" value="Genomic_DNA"/>
</dbReference>
<feature type="transmembrane region" description="Helical" evidence="8">
    <location>
        <begin position="346"/>
        <end position="370"/>
    </location>
</feature>